<dbReference type="EMBL" id="GGEC01066240">
    <property type="protein sequence ID" value="MBX46724.1"/>
    <property type="molecule type" value="Transcribed_RNA"/>
</dbReference>
<protein>
    <submittedName>
        <fullName evidence="1">Uncharacterized protein</fullName>
    </submittedName>
</protein>
<accession>A0A2P2NW53</accession>
<name>A0A2P2NW53_RHIMU</name>
<proteinExistence type="predicted"/>
<reference evidence="1" key="1">
    <citation type="submission" date="2018-02" db="EMBL/GenBank/DDBJ databases">
        <title>Rhizophora mucronata_Transcriptome.</title>
        <authorList>
            <person name="Meera S.P."/>
            <person name="Sreeshan A."/>
            <person name="Augustine A."/>
        </authorList>
    </citation>
    <scope>NUCLEOTIDE SEQUENCE</scope>
    <source>
        <tissue evidence="1">Leaf</tissue>
    </source>
</reference>
<sequence>MTTTAKASLKTAAPT</sequence>
<organism evidence="1">
    <name type="scientific">Rhizophora mucronata</name>
    <name type="common">Asiatic mangrove</name>
    <dbReference type="NCBI Taxonomy" id="61149"/>
    <lineage>
        <taxon>Eukaryota</taxon>
        <taxon>Viridiplantae</taxon>
        <taxon>Streptophyta</taxon>
        <taxon>Embryophyta</taxon>
        <taxon>Tracheophyta</taxon>
        <taxon>Spermatophyta</taxon>
        <taxon>Magnoliopsida</taxon>
        <taxon>eudicotyledons</taxon>
        <taxon>Gunneridae</taxon>
        <taxon>Pentapetalae</taxon>
        <taxon>rosids</taxon>
        <taxon>fabids</taxon>
        <taxon>Malpighiales</taxon>
        <taxon>Rhizophoraceae</taxon>
        <taxon>Rhizophora</taxon>
    </lineage>
</organism>
<evidence type="ECO:0000313" key="1">
    <source>
        <dbReference type="EMBL" id="MBX46724.1"/>
    </source>
</evidence>